<dbReference type="InterPro" id="IPR016024">
    <property type="entry name" value="ARM-type_fold"/>
</dbReference>
<dbReference type="InterPro" id="IPR011989">
    <property type="entry name" value="ARM-like"/>
</dbReference>
<dbReference type="Pfam" id="PF11916">
    <property type="entry name" value="Vac14_Fig4_bd"/>
    <property type="match status" value="1"/>
</dbReference>
<evidence type="ECO:0000256" key="5">
    <source>
        <dbReference type="SAM" id="MobiDB-lite"/>
    </source>
</evidence>
<dbReference type="InterPro" id="IPR026825">
    <property type="entry name" value="Vac14"/>
</dbReference>
<feature type="compositionally biased region" description="Low complexity" evidence="5">
    <location>
        <begin position="757"/>
        <end position="766"/>
    </location>
</feature>
<reference evidence="8 9" key="1">
    <citation type="submission" date="2016-06" db="EMBL/GenBank/DDBJ databases">
        <authorList>
            <consortium name="Pathogen Informatics"/>
        </authorList>
    </citation>
    <scope>NUCLEOTIDE SEQUENCE [LARGE SCALE GENOMIC DNA]</scope>
    <source>
        <strain evidence="8">PmlGA01</strain>
    </source>
</reference>
<keyword evidence="3" id="KW-0677">Repeat</keyword>
<feature type="domain" description="Vacuolar protein 14 C-terminal Fig4-binding" evidence="7">
    <location>
        <begin position="1247"/>
        <end position="1420"/>
    </location>
</feature>
<dbReference type="GO" id="GO:0006661">
    <property type="term" value="P:phosphatidylinositol biosynthetic process"/>
    <property type="evidence" value="ECO:0007669"/>
    <property type="project" value="InterPro"/>
</dbReference>
<feature type="compositionally biased region" description="Polar residues" evidence="5">
    <location>
        <begin position="927"/>
        <end position="940"/>
    </location>
</feature>
<feature type="region of interest" description="Disordered" evidence="5">
    <location>
        <begin position="1002"/>
        <end position="1029"/>
    </location>
</feature>
<keyword evidence="6" id="KW-1133">Transmembrane helix</keyword>
<evidence type="ECO:0000256" key="2">
    <source>
        <dbReference type="ARBA" id="ARBA00010225"/>
    </source>
</evidence>
<evidence type="ECO:0000256" key="3">
    <source>
        <dbReference type="ARBA" id="ARBA00022737"/>
    </source>
</evidence>
<feature type="region of interest" description="Disordered" evidence="5">
    <location>
        <begin position="1123"/>
        <end position="1151"/>
    </location>
</feature>
<dbReference type="GO" id="GO:0070772">
    <property type="term" value="C:PAS complex"/>
    <property type="evidence" value="ECO:0007669"/>
    <property type="project" value="InterPro"/>
</dbReference>
<evidence type="ECO:0000259" key="7">
    <source>
        <dbReference type="Pfam" id="PF11916"/>
    </source>
</evidence>
<dbReference type="Pfam" id="PF12755">
    <property type="entry name" value="Vac14_Fab1_bd"/>
    <property type="match status" value="1"/>
</dbReference>
<feature type="compositionally biased region" description="Basic and acidic residues" evidence="5">
    <location>
        <begin position="1008"/>
        <end position="1025"/>
    </location>
</feature>
<evidence type="ECO:0000313" key="8">
    <source>
        <dbReference type="EMBL" id="SBT80934.1"/>
    </source>
</evidence>
<dbReference type="PANTHER" id="PTHR16023">
    <property type="entry name" value="TAX1 BINDING PROTEIN-RELATED"/>
    <property type="match status" value="1"/>
</dbReference>
<proteinExistence type="inferred from homology"/>
<evidence type="ECO:0000256" key="4">
    <source>
        <dbReference type="ARBA" id="ARBA00023136"/>
    </source>
</evidence>
<feature type="region of interest" description="Disordered" evidence="5">
    <location>
        <begin position="120"/>
        <end position="171"/>
    </location>
</feature>
<keyword evidence="6" id="KW-0812">Transmembrane</keyword>
<dbReference type="VEuPathDB" id="PlasmoDB:PmUG01_14060000"/>
<gene>
    <name evidence="8" type="primary">PmlGA01_140043400</name>
    <name evidence="8" type="ORF">PMLGA01_140043400</name>
</gene>
<dbReference type="PANTHER" id="PTHR16023:SF0">
    <property type="entry name" value="PROTEIN VAC14 HOMOLOG"/>
    <property type="match status" value="1"/>
</dbReference>
<protein>
    <recommendedName>
        <fullName evidence="7">Vacuolar protein 14 C-terminal Fig4-binding domain-containing protein</fullName>
    </recommendedName>
</protein>
<feature type="region of interest" description="Disordered" evidence="5">
    <location>
        <begin position="757"/>
        <end position="787"/>
    </location>
</feature>
<name>A0A1C3L2X8_PLAMA</name>
<dbReference type="Gene3D" id="1.25.10.10">
    <property type="entry name" value="Leucine-rich Repeat Variant"/>
    <property type="match status" value="2"/>
</dbReference>
<evidence type="ECO:0000256" key="6">
    <source>
        <dbReference type="SAM" id="Phobius"/>
    </source>
</evidence>
<comment type="similarity">
    <text evidence="2">Belongs to the VAC14 family.</text>
</comment>
<evidence type="ECO:0000313" key="9">
    <source>
        <dbReference type="Proteomes" id="UP000219799"/>
    </source>
</evidence>
<dbReference type="InterPro" id="IPR021841">
    <property type="entry name" value="VAC14_Fig4p-bd"/>
</dbReference>
<accession>A0A1C3L2X8</accession>
<feature type="transmembrane region" description="Helical" evidence="6">
    <location>
        <begin position="1315"/>
        <end position="1339"/>
    </location>
</feature>
<feature type="compositionally biased region" description="Acidic residues" evidence="5">
    <location>
        <begin position="1130"/>
        <end position="1147"/>
    </location>
</feature>
<dbReference type="GO" id="GO:0010008">
    <property type="term" value="C:endosome membrane"/>
    <property type="evidence" value="ECO:0007669"/>
    <property type="project" value="TreeGrafter"/>
</dbReference>
<evidence type="ECO:0000256" key="1">
    <source>
        <dbReference type="ARBA" id="ARBA00004308"/>
    </source>
</evidence>
<organism evidence="8 9">
    <name type="scientific">Plasmodium malariae</name>
    <dbReference type="NCBI Taxonomy" id="5858"/>
    <lineage>
        <taxon>Eukaryota</taxon>
        <taxon>Sar</taxon>
        <taxon>Alveolata</taxon>
        <taxon>Apicomplexa</taxon>
        <taxon>Aconoidasida</taxon>
        <taxon>Haemosporida</taxon>
        <taxon>Plasmodiidae</taxon>
        <taxon>Plasmodium</taxon>
        <taxon>Plasmodium (Plasmodium)</taxon>
    </lineage>
</organism>
<sequence length="1575" mass="181891">MFLNLIKGLEKNEDKENIININIQRLLGDKTYEKRKKGAQELAELIKILLINEENDEQECVDNLLQHPNNEDGALHECKNFSEKDINIISKINSKHDVDIKNEYYFQNYNENFKGRDTISVNSEVGKNDGAEEEEEGKELQGNNKTNRKSPQEEGTAAGATTGVSVRQGRDNDIIQKNDMIVYEKSEQLNVSDDSDEDNKKKITEIENVIARKEMNEENHIILGSELIKKLLLDKCKENCDIDAEFTKASDSKYVRRIPNVDIINEKKKSFSLSGSNSSGINNIGIKDMGSNVIGNNGELNNNSSNEEHNNQGSYGVKRKTLNNILHENAIHTDIFNKKYQNKKIIEIINFLDEKFIKSVSTSERCGGLISLAFISISLNDKIKYYFSEILKIIISCINDQDSKVRYYVCESLYNLCKISKGVIFYNIEDIFDCLYRIFSDSCPNVKNGGAFLDNLLKDMTCSYNNIFNIYKIIYILKDKICIENANVRQLIISWLFFLQNIPTINIFEYFHFFVKDLFLMLSDENKDIQKQANQCLDLYIDKIVTLNYEQCRLFFRHIAHIFLDFSGHKNAIIKHKCLLCVYHFINILNIHFYNIFKSTRKNNYFITELLKKIISCTSDVSFDIHYTARKCNELLINYLKFAILDAIPLITVLVCNIIDTKIEKQELVLNTSQKKLASHSGNKMSGNKKSGSYNSCNYNSGNKKSGSYNSCNYNSGNKKSGSYNSGNYNSGNYNSGNYNSGNYNFCSQNSGNYNNSSNDINGSYNKGNSNTHRGRRKKNNSYSQRNNLKKILNENWELNKSNLMQNNDIHNIGRHEKQKNITKESVCSQHRSDEKYMKNHIKGKSTLHATSDDEDPVENCIAESLANYEKGKKIFVDGKHSANGGNGEYGENGGNGGNGGNDQDDVNGKKIFRNKSNRMEHDRNAHTNSCNEKWNSGSTKNKHINITGKEHTNNIAGSSYTCGDEKIEVGKNNEVVEKDDQKNEQFYHINNVVKDMERVNKKKEKHNKKEEHSNHEKHNNKDNSSESLSYESYNIFDERSSIARNGVKNEVVSEASGVAEPAVELSVAGGAYDKEREKHNSRFMYNYEKLMNELKEKKISLNDNRKCEAYYINKLIKREDQDRTGDGGAEYDDDDYGNDDHNDDDYDHGHDDDNMFSDSLERRNIYPIIMCLQWLIEILIYKSEEIKIYYNEIIICVFKCLKNDDNQVVLLTLTVLSAMCSTVDNKFNFYENISANLILLFKNDEHLLVHKGKIIVQHISRCLNNQKFYAYLSYLLINENNFLFVNKFIQVLNWVLLTSNETKYLRNTLFLKKYYTLFSIILIAWFNNPLSAISFLLWLQKYELAYFLCSYLTLLDLDADFFHQLDNFIFLFESPVFSKQRLHLIYPKNYPFLIKSLMILSLMLPLNTSNNILQKRLQISQLSILTSNQAVSNFFDLHNHIGLYQMEDLEIVHAEAVEAKAQVDVHNGSKKKDETNNAFYKNAKTDEMTELFRMGTEEQTKEYAINEKTNAEKINEEEKWNSRYNCLLKNIRKKFYKEGTINGKLLSDTNDECNDFVNIFKIILKGNRIIKYYA</sequence>
<feature type="region of interest" description="Disordered" evidence="5">
    <location>
        <begin position="880"/>
        <end position="941"/>
    </location>
</feature>
<dbReference type="SUPFAM" id="SSF48371">
    <property type="entry name" value="ARM repeat"/>
    <property type="match status" value="1"/>
</dbReference>
<keyword evidence="4 6" id="KW-0472">Membrane</keyword>
<comment type="subcellular location">
    <subcellularLocation>
        <location evidence="1">Endomembrane system</location>
    </subcellularLocation>
</comment>
<feature type="compositionally biased region" description="Gly residues" evidence="5">
    <location>
        <begin position="885"/>
        <end position="901"/>
    </location>
</feature>
<dbReference type="EMBL" id="LT594502">
    <property type="protein sequence ID" value="SBT80934.1"/>
    <property type="molecule type" value="Genomic_DNA"/>
</dbReference>
<dbReference type="Proteomes" id="UP000219799">
    <property type="component" value="Chromosome 14"/>
</dbReference>